<gene>
    <name evidence="3" type="ORF">SAMN02982989_4272</name>
</gene>
<keyword evidence="2" id="KW-0812">Transmembrane</keyword>
<evidence type="ECO:0008006" key="5">
    <source>
        <dbReference type="Google" id="ProtNLM"/>
    </source>
</evidence>
<feature type="compositionally biased region" description="Low complexity" evidence="1">
    <location>
        <begin position="40"/>
        <end position="51"/>
    </location>
</feature>
<feature type="region of interest" description="Disordered" evidence="1">
    <location>
        <begin position="40"/>
        <end position="264"/>
    </location>
</feature>
<name>A0A1X7GR47_9HYPH</name>
<dbReference type="EMBL" id="FXAF01000011">
    <property type="protein sequence ID" value="SMF73452.1"/>
    <property type="molecule type" value="Genomic_DNA"/>
</dbReference>
<dbReference type="OrthoDB" id="9804158at2"/>
<feature type="compositionally biased region" description="Polar residues" evidence="1">
    <location>
        <begin position="220"/>
        <end position="232"/>
    </location>
</feature>
<sequence length="383" mass="41405">MTDESEKRRSGIGWGIPASVLLHAVFAGILFFHLPLDVSEPQQEESVSVEIVPPPEETQEKAEEAKQEEQKPPEPPAAEEAEKQEPPPPPEPPKQEEAKEETPPPQPEPQEEAKQPEPPPPQQEEAKPEEQSLANEQARGQPIPMLRPVFEFGEKDAGPRKSETGNASQDTATPPVESEPDAEAAEEPKPSEEEPTVAEEPGANPVPDDINVPEVDVASSDPQQNGSASETSPDAVKADIAAAPPATAAQGKPPETPAAENPSELTEAKTLFSQNETGDPIATAAMGNVPRGVRAGQLCATEMQAQLRHASPPHRPEIVQVYRLSSGTVLEVRRGAFRASAQWYDLSFRCEVDENATKVLSFAFDVGAPVPRSEWRKRGFPEF</sequence>
<keyword evidence="2" id="KW-1133">Transmembrane helix</keyword>
<organism evidence="3 4">
    <name type="scientific">Xaviernesmea oryzae</name>
    <dbReference type="NCBI Taxonomy" id="464029"/>
    <lineage>
        <taxon>Bacteria</taxon>
        <taxon>Pseudomonadati</taxon>
        <taxon>Pseudomonadota</taxon>
        <taxon>Alphaproteobacteria</taxon>
        <taxon>Hyphomicrobiales</taxon>
        <taxon>Rhizobiaceae</taxon>
        <taxon>Rhizobium/Agrobacterium group</taxon>
        <taxon>Xaviernesmea</taxon>
    </lineage>
</organism>
<feature type="compositionally biased region" description="Basic and acidic residues" evidence="1">
    <location>
        <begin position="58"/>
        <end position="72"/>
    </location>
</feature>
<keyword evidence="2" id="KW-0472">Membrane</keyword>
<evidence type="ECO:0000313" key="4">
    <source>
        <dbReference type="Proteomes" id="UP000192903"/>
    </source>
</evidence>
<feature type="compositionally biased region" description="Basic and acidic residues" evidence="1">
    <location>
        <begin position="152"/>
        <end position="163"/>
    </location>
</feature>
<proteinExistence type="predicted"/>
<feature type="transmembrane region" description="Helical" evidence="2">
    <location>
        <begin position="12"/>
        <end position="34"/>
    </location>
</feature>
<accession>A0A1X7GR47</accession>
<dbReference type="RefSeq" id="WP_085424865.1">
    <property type="nucleotide sequence ID" value="NZ_FXAF01000011.1"/>
</dbReference>
<feature type="compositionally biased region" description="Low complexity" evidence="1">
    <location>
        <begin position="233"/>
        <end position="253"/>
    </location>
</feature>
<protein>
    <recommendedName>
        <fullName evidence="5">DUF930 domain-containing protein</fullName>
    </recommendedName>
</protein>
<dbReference type="InterPro" id="IPR009273">
    <property type="entry name" value="DUF930"/>
</dbReference>
<feature type="compositionally biased region" description="Basic and acidic residues" evidence="1">
    <location>
        <begin position="93"/>
        <end position="102"/>
    </location>
</feature>
<dbReference type="AlphaFoldDB" id="A0A1X7GR47"/>
<keyword evidence="4" id="KW-1185">Reference proteome</keyword>
<reference evidence="4" key="1">
    <citation type="submission" date="2017-04" db="EMBL/GenBank/DDBJ databases">
        <authorList>
            <person name="Varghese N."/>
            <person name="Submissions S."/>
        </authorList>
    </citation>
    <scope>NUCLEOTIDE SEQUENCE [LARGE SCALE GENOMIC DNA]</scope>
    <source>
        <strain evidence="4">B4P</strain>
    </source>
</reference>
<evidence type="ECO:0000256" key="2">
    <source>
        <dbReference type="SAM" id="Phobius"/>
    </source>
</evidence>
<dbReference type="STRING" id="464029.SAMN02982989_4272"/>
<evidence type="ECO:0000256" key="1">
    <source>
        <dbReference type="SAM" id="MobiDB-lite"/>
    </source>
</evidence>
<dbReference type="Pfam" id="PF06059">
    <property type="entry name" value="DUF930"/>
    <property type="match status" value="1"/>
</dbReference>
<evidence type="ECO:0000313" key="3">
    <source>
        <dbReference type="EMBL" id="SMF73452.1"/>
    </source>
</evidence>
<dbReference type="Proteomes" id="UP000192903">
    <property type="component" value="Unassembled WGS sequence"/>
</dbReference>